<dbReference type="InterPro" id="IPR041628">
    <property type="entry name" value="ChlI/MoxR_AAA_lid"/>
</dbReference>
<organism evidence="4 5">
    <name type="scientific">Skermanella cutis</name>
    <dbReference type="NCBI Taxonomy" id="2775420"/>
    <lineage>
        <taxon>Bacteria</taxon>
        <taxon>Pseudomonadati</taxon>
        <taxon>Pseudomonadota</taxon>
        <taxon>Alphaproteobacteria</taxon>
        <taxon>Rhodospirillales</taxon>
        <taxon>Azospirillaceae</taxon>
        <taxon>Skermanella</taxon>
    </lineage>
</organism>
<reference evidence="4" key="1">
    <citation type="submission" date="2021-02" db="EMBL/GenBank/DDBJ databases">
        <title>Skermanella TT6 skin isolate.</title>
        <authorList>
            <person name="Lee K."/>
            <person name="Ganzorig M."/>
        </authorList>
    </citation>
    <scope>NUCLEOTIDE SEQUENCE</scope>
    <source>
        <strain evidence="4">TT6</strain>
    </source>
</reference>
<name>A0ABX7B5M6_9PROT</name>
<dbReference type="Gene3D" id="3.40.50.410">
    <property type="entry name" value="von Willebrand factor, type A domain"/>
    <property type="match status" value="1"/>
</dbReference>
<evidence type="ECO:0000313" key="4">
    <source>
        <dbReference type="EMBL" id="QQP87811.1"/>
    </source>
</evidence>
<dbReference type="Pfam" id="PF13519">
    <property type="entry name" value="VWA_2"/>
    <property type="match status" value="1"/>
</dbReference>
<feature type="domain" description="VWFA" evidence="3">
    <location>
        <begin position="396"/>
        <end position="549"/>
    </location>
</feature>
<sequence length="581" mass="59364">MSSWEDAAEAAALFSVDPAGLGGVSVRAAPGPVRDRWLELLRGLLPDAAPFLRVPCHVTDDRLLGGLDLAATLRAGRPMVEQGILARSGGGVVLLAMAERLPPAMAARLAAVLDRGEVRLERDGFARSVDARFGLVALDEGDADERPAAVLTERLAFHIDLGAIAVGQAGASCRSAVEVAEARRRIGQIAASGAVVEALCGTAAALGIGSIRAALQALAAARAAAALAGRSEVAGADAALAARLVLAPRATCLPTPPEQEPEQPREGEKDSDPISAGEGGALEDVVLEAARAALPEDLLKRLGILANAGRRAQPAGKAGAVAQAAGGRPAGVRRGAARSGARLSVIETLRAAAPWQRLRAGLPDTALGAAPGTAPRIQVRPEDFRIARLKRRSRTTTIFVVDASGSSAFHRLAEAKGAVELLLADCYVRRDEVALVAFRGREAELLLPPTRSLARAKRCLAALPGGGGTPLAAGIDAASALADAVKRRGGTPALVLLTDGRANVCRDGTTGRAAAEGDALTAARRVAAAGLRALLVDTSAHPEPAARRLADGMGAPYLPLPRADAAAISRAVRMAAPQPVS</sequence>
<dbReference type="Proteomes" id="UP000595197">
    <property type="component" value="Chromosome"/>
</dbReference>
<dbReference type="Pfam" id="PF17863">
    <property type="entry name" value="AAA_lid_2"/>
    <property type="match status" value="1"/>
</dbReference>
<dbReference type="NCBIfam" id="NF009943">
    <property type="entry name" value="PRK13406.1"/>
    <property type="match status" value="1"/>
</dbReference>
<dbReference type="SUPFAM" id="SSF52540">
    <property type="entry name" value="P-loop containing nucleoside triphosphate hydrolases"/>
    <property type="match status" value="1"/>
</dbReference>
<dbReference type="SMART" id="SM00327">
    <property type="entry name" value="VWA"/>
    <property type="match status" value="1"/>
</dbReference>
<dbReference type="Gene3D" id="3.40.50.300">
    <property type="entry name" value="P-loop containing nucleotide triphosphate hydrolases"/>
    <property type="match status" value="1"/>
</dbReference>
<evidence type="ECO:0000256" key="2">
    <source>
        <dbReference type="SAM" id="MobiDB-lite"/>
    </source>
</evidence>
<dbReference type="PANTHER" id="PTHR43473:SF2">
    <property type="entry name" value="MAGNESIUM-CHELATASE SUBUNIT CHLD, CHLOROPLASTIC"/>
    <property type="match status" value="1"/>
</dbReference>
<dbReference type="InterPro" id="IPR027417">
    <property type="entry name" value="P-loop_NTPase"/>
</dbReference>
<dbReference type="RefSeq" id="WP_201071725.1">
    <property type="nucleotide sequence ID" value="NZ_CP067420.1"/>
</dbReference>
<dbReference type="InterPro" id="IPR041702">
    <property type="entry name" value="BchD/ChlD_VWA"/>
</dbReference>
<dbReference type="Gene3D" id="1.10.8.80">
    <property type="entry name" value="Magnesium chelatase subunit I, C-Terminal domain"/>
    <property type="match status" value="1"/>
</dbReference>
<keyword evidence="5" id="KW-1185">Reference proteome</keyword>
<dbReference type="InterPro" id="IPR002035">
    <property type="entry name" value="VWF_A"/>
</dbReference>
<dbReference type="EMBL" id="CP067420">
    <property type="protein sequence ID" value="QQP87811.1"/>
    <property type="molecule type" value="Genomic_DNA"/>
</dbReference>
<evidence type="ECO:0000259" key="3">
    <source>
        <dbReference type="PROSITE" id="PS50234"/>
    </source>
</evidence>
<dbReference type="PROSITE" id="PS50234">
    <property type="entry name" value="VWFA"/>
    <property type="match status" value="1"/>
</dbReference>
<dbReference type="SUPFAM" id="SSF53300">
    <property type="entry name" value="vWA-like"/>
    <property type="match status" value="1"/>
</dbReference>
<protein>
    <submittedName>
        <fullName evidence="4">Magnesium chelatase subunit D</fullName>
    </submittedName>
</protein>
<proteinExistence type="inferred from homology"/>
<evidence type="ECO:0000256" key="1">
    <source>
        <dbReference type="ARBA" id="ARBA00005799"/>
    </source>
</evidence>
<accession>A0ABX7B5M6</accession>
<evidence type="ECO:0000313" key="5">
    <source>
        <dbReference type="Proteomes" id="UP000595197"/>
    </source>
</evidence>
<feature type="compositionally biased region" description="Basic and acidic residues" evidence="2">
    <location>
        <begin position="262"/>
        <end position="272"/>
    </location>
</feature>
<dbReference type="InterPro" id="IPR036465">
    <property type="entry name" value="vWFA_dom_sf"/>
</dbReference>
<dbReference type="PANTHER" id="PTHR43473">
    <property type="entry name" value="MAGNESIUM-CHELATASE SUBUNIT CHLD, CHLOROPLASTIC"/>
    <property type="match status" value="1"/>
</dbReference>
<dbReference type="CDD" id="cd01451">
    <property type="entry name" value="vWA_Magnesium_chelatase"/>
    <property type="match status" value="1"/>
</dbReference>
<comment type="similarity">
    <text evidence="1">Belongs to the Mg-chelatase subunits D/I family.</text>
</comment>
<feature type="region of interest" description="Disordered" evidence="2">
    <location>
        <begin position="252"/>
        <end position="278"/>
    </location>
</feature>
<gene>
    <name evidence="4" type="ORF">IGS68_17195</name>
</gene>